<protein>
    <submittedName>
        <fullName evidence="2">Uncharacterized protein</fullName>
    </submittedName>
</protein>
<reference evidence="2 3" key="1">
    <citation type="submission" date="2021-06" db="EMBL/GenBank/DDBJ databases">
        <authorList>
            <person name="Palmer J.M."/>
        </authorList>
    </citation>
    <scope>NUCLEOTIDE SEQUENCE [LARGE SCALE GENOMIC DNA]</scope>
    <source>
        <strain evidence="3">if_2019</strain>
        <tissue evidence="2">Muscle</tissue>
    </source>
</reference>
<evidence type="ECO:0000256" key="1">
    <source>
        <dbReference type="SAM" id="MobiDB-lite"/>
    </source>
</evidence>
<proteinExistence type="predicted"/>
<comment type="caution">
    <text evidence="2">The sequence shown here is derived from an EMBL/GenBank/DDBJ whole genome shotgun (WGS) entry which is preliminary data.</text>
</comment>
<dbReference type="EMBL" id="JAHRIQ010104370">
    <property type="protein sequence ID" value="MEQ2254281.1"/>
    <property type="molecule type" value="Genomic_DNA"/>
</dbReference>
<dbReference type="Proteomes" id="UP001482620">
    <property type="component" value="Unassembled WGS sequence"/>
</dbReference>
<keyword evidence="3" id="KW-1185">Reference proteome</keyword>
<accession>A0ABV0VAC5</accession>
<gene>
    <name evidence="2" type="ORF">ILYODFUR_002191</name>
</gene>
<evidence type="ECO:0000313" key="3">
    <source>
        <dbReference type="Proteomes" id="UP001482620"/>
    </source>
</evidence>
<organism evidence="2 3">
    <name type="scientific">Ilyodon furcidens</name>
    <name type="common">goldbreast splitfin</name>
    <dbReference type="NCBI Taxonomy" id="33524"/>
    <lineage>
        <taxon>Eukaryota</taxon>
        <taxon>Metazoa</taxon>
        <taxon>Chordata</taxon>
        <taxon>Craniata</taxon>
        <taxon>Vertebrata</taxon>
        <taxon>Euteleostomi</taxon>
        <taxon>Actinopterygii</taxon>
        <taxon>Neopterygii</taxon>
        <taxon>Teleostei</taxon>
        <taxon>Neoteleostei</taxon>
        <taxon>Acanthomorphata</taxon>
        <taxon>Ovalentaria</taxon>
        <taxon>Atherinomorphae</taxon>
        <taxon>Cyprinodontiformes</taxon>
        <taxon>Goodeidae</taxon>
        <taxon>Ilyodon</taxon>
    </lineage>
</organism>
<sequence length="124" mass="13467">MAKHRGGRGRAKRRRCAFVVLEECGNVPAPCQTSLKGVRPHSAGVGKPAKDGAHTGVRGRSCIGPSAGMCARKEKEKIQKRSVVLDGYITRFSLSYDPPPHTHTHSSNLTHPFSPPHLLPLKLQ</sequence>
<feature type="region of interest" description="Disordered" evidence="1">
    <location>
        <begin position="32"/>
        <end position="60"/>
    </location>
</feature>
<name>A0ABV0VAC5_9TELE</name>
<evidence type="ECO:0000313" key="2">
    <source>
        <dbReference type="EMBL" id="MEQ2254281.1"/>
    </source>
</evidence>
<feature type="region of interest" description="Disordered" evidence="1">
    <location>
        <begin position="95"/>
        <end position="124"/>
    </location>
</feature>